<evidence type="ECO:0000256" key="5">
    <source>
        <dbReference type="ARBA" id="ARBA00023136"/>
    </source>
</evidence>
<evidence type="ECO:0000256" key="6">
    <source>
        <dbReference type="SAM" id="MobiDB-lite"/>
    </source>
</evidence>
<evidence type="ECO:0000256" key="1">
    <source>
        <dbReference type="ARBA" id="ARBA00004141"/>
    </source>
</evidence>
<feature type="transmembrane region" description="Helical" evidence="7">
    <location>
        <begin position="316"/>
        <end position="341"/>
    </location>
</feature>
<reference evidence="8 9" key="1">
    <citation type="submission" date="2024-09" db="EMBL/GenBank/DDBJ databases">
        <title>Rethinking Asexuality: The Enigmatic Case of Functional Sexual Genes in Lepraria (Stereocaulaceae).</title>
        <authorList>
            <person name="Doellman M."/>
            <person name="Sun Y."/>
            <person name="Barcenas-Pena A."/>
            <person name="Lumbsch H.T."/>
            <person name="Grewe F."/>
        </authorList>
    </citation>
    <scope>NUCLEOTIDE SEQUENCE [LARGE SCALE GENOMIC DNA]</scope>
    <source>
        <strain evidence="8 9">Mercado 3170</strain>
    </source>
</reference>
<feature type="transmembrane region" description="Helical" evidence="7">
    <location>
        <begin position="534"/>
        <end position="554"/>
    </location>
</feature>
<evidence type="ECO:0008006" key="10">
    <source>
        <dbReference type="Google" id="ProtNLM"/>
    </source>
</evidence>
<evidence type="ECO:0000256" key="7">
    <source>
        <dbReference type="SAM" id="Phobius"/>
    </source>
</evidence>
<feature type="transmembrane region" description="Helical" evidence="7">
    <location>
        <begin position="415"/>
        <end position="435"/>
    </location>
</feature>
<evidence type="ECO:0000313" key="8">
    <source>
        <dbReference type="EMBL" id="KAL2044494.1"/>
    </source>
</evidence>
<keyword evidence="4 7" id="KW-1133">Transmembrane helix</keyword>
<evidence type="ECO:0000313" key="9">
    <source>
        <dbReference type="Proteomes" id="UP001590950"/>
    </source>
</evidence>
<feature type="transmembrane region" description="Helical" evidence="7">
    <location>
        <begin position="489"/>
        <end position="513"/>
    </location>
</feature>
<dbReference type="InterPro" id="IPR002528">
    <property type="entry name" value="MATE_fam"/>
</dbReference>
<keyword evidence="9" id="KW-1185">Reference proteome</keyword>
<evidence type="ECO:0000256" key="4">
    <source>
        <dbReference type="ARBA" id="ARBA00022989"/>
    </source>
</evidence>
<evidence type="ECO:0000256" key="3">
    <source>
        <dbReference type="ARBA" id="ARBA00022692"/>
    </source>
</evidence>
<feature type="transmembrane region" description="Helical" evidence="7">
    <location>
        <begin position="607"/>
        <end position="628"/>
    </location>
</feature>
<feature type="compositionally biased region" description="Polar residues" evidence="6">
    <location>
        <begin position="72"/>
        <end position="83"/>
    </location>
</feature>
<gene>
    <name evidence="8" type="ORF">N7G274_003199</name>
</gene>
<name>A0ABR4AIF7_9LECA</name>
<feature type="transmembrane region" description="Helical" evidence="7">
    <location>
        <begin position="380"/>
        <end position="403"/>
    </location>
</feature>
<keyword evidence="3 7" id="KW-0812">Transmembrane</keyword>
<feature type="transmembrane region" description="Helical" evidence="7">
    <location>
        <begin position="456"/>
        <end position="483"/>
    </location>
</feature>
<dbReference type="PANTHER" id="PTHR11206">
    <property type="entry name" value="MULTIDRUG RESISTANCE PROTEIN"/>
    <property type="match status" value="1"/>
</dbReference>
<protein>
    <recommendedName>
        <fullName evidence="10">MATE efflux family protein</fullName>
    </recommendedName>
</protein>
<feature type="region of interest" description="Disordered" evidence="6">
    <location>
        <begin position="1"/>
        <end position="198"/>
    </location>
</feature>
<feature type="compositionally biased region" description="Basic and acidic residues" evidence="6">
    <location>
        <begin position="112"/>
        <end position="127"/>
    </location>
</feature>
<dbReference type="CDD" id="cd13132">
    <property type="entry name" value="MATE_eukaryotic"/>
    <property type="match status" value="1"/>
</dbReference>
<dbReference type="NCBIfam" id="TIGR00797">
    <property type="entry name" value="matE"/>
    <property type="match status" value="1"/>
</dbReference>
<keyword evidence="5 7" id="KW-0472">Membrane</keyword>
<accession>A0ABR4AIF7</accession>
<feature type="compositionally biased region" description="Acidic residues" evidence="6">
    <location>
        <begin position="40"/>
        <end position="68"/>
    </location>
</feature>
<dbReference type="Proteomes" id="UP001590950">
    <property type="component" value="Unassembled WGS sequence"/>
</dbReference>
<evidence type="ECO:0000256" key="2">
    <source>
        <dbReference type="ARBA" id="ARBA00010199"/>
    </source>
</evidence>
<feature type="transmembrane region" description="Helical" evidence="7">
    <location>
        <begin position="347"/>
        <end position="368"/>
    </location>
</feature>
<organism evidence="8 9">
    <name type="scientific">Stereocaulon virgatum</name>
    <dbReference type="NCBI Taxonomy" id="373712"/>
    <lineage>
        <taxon>Eukaryota</taxon>
        <taxon>Fungi</taxon>
        <taxon>Dikarya</taxon>
        <taxon>Ascomycota</taxon>
        <taxon>Pezizomycotina</taxon>
        <taxon>Lecanoromycetes</taxon>
        <taxon>OSLEUM clade</taxon>
        <taxon>Lecanoromycetidae</taxon>
        <taxon>Lecanorales</taxon>
        <taxon>Lecanorineae</taxon>
        <taxon>Stereocaulaceae</taxon>
        <taxon>Stereocaulon</taxon>
    </lineage>
</organism>
<proteinExistence type="inferred from homology"/>
<sequence length="672" mass="73069">MTSQGSVKAIRPGRLWNTRSRSSTYGSSAPLAEASIARDMEDESDNDPENPIDEGNTTEDDSELDEETFSSVTRRNSMGTSMVGSYRRPSFTMAGSRATVGTGLFGSNQTPTKRDRREARREERSLLRDNNIIPPKHPQARDGSKTIGRQVSRHLPIPHIGIPGGDRKVMSPGQEAVDDSAAEGDSGFLETTPLLGDPTLPYGGQDSPTNLDQKWEEAVLKGRIKTTWHREAKVLGHYSGPLVLTFLLQYSLTVASIFTVGHLGKVELAAVSLASMTANITGYAVYQGLATSLDTLCAQAYGSGRKKLVGLQTQRMVYFLWSITIPIGIIWLCAEMILMKIVPEKDVAIFAGIYLRIVLVGAPGYATFESAKRYLQAQGIFYASLYVLLICAPLNAFMNWLFVWQFKWGFKGAPIAVAITDSLLPVLLVLYVRFVGGANCWPGFTKRALHNWGPMVRLALPGLLMVEAECLAFELLTLAASYFGTAHLAAQSVLATITTLTFQIPFPISIAASTRIANLIGATLADAARVSAKVAGFASIAVGLLNVVLLSSLRNHLPQLFTSDLEVIDLVARLLPLCAAFQLFDATAACCNGILRGLGRQEVGGYIQVFCYYVIAMPISMGTAFGLGWKLYGLWAGIAIALGLVAVIEAFFLFRTNWERSVEDAKSRNERA</sequence>
<dbReference type="InterPro" id="IPR045069">
    <property type="entry name" value="MATE_euk"/>
</dbReference>
<comment type="caution">
    <text evidence="8">The sequence shown here is derived from an EMBL/GenBank/DDBJ whole genome shotgun (WGS) entry which is preliminary data.</text>
</comment>
<feature type="compositionally biased region" description="Polar residues" evidence="6">
    <location>
        <begin position="17"/>
        <end position="27"/>
    </location>
</feature>
<comment type="similarity">
    <text evidence="2">Belongs to the multi antimicrobial extrusion (MATE) (TC 2.A.66.1) family.</text>
</comment>
<dbReference type="Pfam" id="PF01554">
    <property type="entry name" value="MatE"/>
    <property type="match status" value="2"/>
</dbReference>
<dbReference type="EMBL" id="JBEFKJ010000009">
    <property type="protein sequence ID" value="KAL2044494.1"/>
    <property type="molecule type" value="Genomic_DNA"/>
</dbReference>
<feature type="transmembrane region" description="Helical" evidence="7">
    <location>
        <begin position="574"/>
        <end position="595"/>
    </location>
</feature>
<comment type="subcellular location">
    <subcellularLocation>
        <location evidence="1">Membrane</location>
        <topology evidence="1">Multi-pass membrane protein</topology>
    </subcellularLocation>
</comment>
<feature type="transmembrane region" description="Helical" evidence="7">
    <location>
        <begin position="634"/>
        <end position="654"/>
    </location>
</feature>